<protein>
    <recommendedName>
        <fullName evidence="3">Transposase</fullName>
    </recommendedName>
</protein>
<dbReference type="EMBL" id="JAWWNJ010000068">
    <property type="protein sequence ID" value="KAK7008285.1"/>
    <property type="molecule type" value="Genomic_DNA"/>
</dbReference>
<accession>A0AAW0AG17</accession>
<name>A0AAW0AG17_9AGAR</name>
<proteinExistence type="predicted"/>
<comment type="caution">
    <text evidence="1">The sequence shown here is derived from an EMBL/GenBank/DDBJ whole genome shotgun (WGS) entry which is preliminary data.</text>
</comment>
<gene>
    <name evidence="1" type="ORF">R3P38DRAFT_3403299</name>
</gene>
<organism evidence="1 2">
    <name type="scientific">Favolaschia claudopus</name>
    <dbReference type="NCBI Taxonomy" id="2862362"/>
    <lineage>
        <taxon>Eukaryota</taxon>
        <taxon>Fungi</taxon>
        <taxon>Dikarya</taxon>
        <taxon>Basidiomycota</taxon>
        <taxon>Agaricomycotina</taxon>
        <taxon>Agaricomycetes</taxon>
        <taxon>Agaricomycetidae</taxon>
        <taxon>Agaricales</taxon>
        <taxon>Marasmiineae</taxon>
        <taxon>Mycenaceae</taxon>
        <taxon>Favolaschia</taxon>
    </lineage>
</organism>
<dbReference type="AlphaFoldDB" id="A0AAW0AG17"/>
<sequence length="432" mass="48331">MVNPTGANGVDNGVFPPDEELREILHDFQRRSLSLAVRLRYLEERHGIKIGKTKLKQLNNKFEVPSVRKFRAVEEATAAIANIISRDVNQGQGPDTVKKIASLRLNIIIPRDFVRSTMHALVGQGPSDMRRPGRRTGPKKRGALDAIGIFQEIHVDGHEKLGEKGLKMGDGIGIDIYGARDHVGKLLWLVVVPNARLSDTIGHVFLDMVTEYKAVSVQVTFDGGSELGWLAAFQTTLRQEFAPRLSIVDWPPTVSVKSSSNISIESAWSFDRTFNGRSLREILEEGRIHLIPGNLIHRHLFRWLWSKIVQVGLDEFLDYFNNQKTRKQPGRILPSGVAPNVVFDMPQDYGLENLAVPVAQEAIDALRGLIDTPRSEALRWVPDLFNGLAFEVYHELGSPRLEALNGWAVFNAMAPLIRAQVELHGLYEALLV</sequence>
<keyword evidence="2" id="KW-1185">Reference proteome</keyword>
<evidence type="ECO:0000313" key="1">
    <source>
        <dbReference type="EMBL" id="KAK7008285.1"/>
    </source>
</evidence>
<evidence type="ECO:0000313" key="2">
    <source>
        <dbReference type="Proteomes" id="UP001362999"/>
    </source>
</evidence>
<dbReference type="PANTHER" id="PTHR46177:SF1">
    <property type="entry name" value="INTEGRASE CATALYTIC DOMAIN-CONTAINING PROTEIN"/>
    <property type="match status" value="1"/>
</dbReference>
<reference evidence="1 2" key="1">
    <citation type="journal article" date="2024" name="J Genomics">
        <title>Draft genome sequencing and assembly of Favolaschia claudopus CIRM-BRFM 2984 isolated from oak limbs.</title>
        <authorList>
            <person name="Navarro D."/>
            <person name="Drula E."/>
            <person name="Chaduli D."/>
            <person name="Cazenave R."/>
            <person name="Ahrendt S."/>
            <person name="Wang J."/>
            <person name="Lipzen A."/>
            <person name="Daum C."/>
            <person name="Barry K."/>
            <person name="Grigoriev I.V."/>
            <person name="Favel A."/>
            <person name="Rosso M.N."/>
            <person name="Martin F."/>
        </authorList>
    </citation>
    <scope>NUCLEOTIDE SEQUENCE [LARGE SCALE GENOMIC DNA]</scope>
    <source>
        <strain evidence="1 2">CIRM-BRFM 2984</strain>
    </source>
</reference>
<dbReference type="PANTHER" id="PTHR46177">
    <property type="entry name" value="INTEGRASE CATALYTIC DOMAIN-CONTAINING PROTEIN"/>
    <property type="match status" value="1"/>
</dbReference>
<evidence type="ECO:0008006" key="3">
    <source>
        <dbReference type="Google" id="ProtNLM"/>
    </source>
</evidence>
<dbReference type="Proteomes" id="UP001362999">
    <property type="component" value="Unassembled WGS sequence"/>
</dbReference>